<keyword evidence="4" id="KW-0472">Membrane</keyword>
<dbReference type="OrthoDB" id="47276at2759"/>
<feature type="transmembrane region" description="Helical" evidence="4">
    <location>
        <begin position="154"/>
        <end position="176"/>
    </location>
</feature>
<dbReference type="InterPro" id="IPR005202">
    <property type="entry name" value="TF_GRAS"/>
</dbReference>
<evidence type="ECO:0000313" key="5">
    <source>
        <dbReference type="EMBL" id="KAF3330389.1"/>
    </source>
</evidence>
<comment type="caution">
    <text evidence="5">The sequence shown here is derived from an EMBL/GenBank/DDBJ whole genome shotgun (WGS) entry which is preliminary data.</text>
</comment>
<evidence type="ECO:0000313" key="6">
    <source>
        <dbReference type="Proteomes" id="UP000623129"/>
    </source>
</evidence>
<accession>A0A833VPL4</accession>
<evidence type="ECO:0000256" key="4">
    <source>
        <dbReference type="SAM" id="Phobius"/>
    </source>
</evidence>
<proteinExistence type="inferred from homology"/>
<organism evidence="5 6">
    <name type="scientific">Carex littledalei</name>
    <dbReference type="NCBI Taxonomy" id="544730"/>
    <lineage>
        <taxon>Eukaryota</taxon>
        <taxon>Viridiplantae</taxon>
        <taxon>Streptophyta</taxon>
        <taxon>Embryophyta</taxon>
        <taxon>Tracheophyta</taxon>
        <taxon>Spermatophyta</taxon>
        <taxon>Magnoliopsida</taxon>
        <taxon>Liliopsida</taxon>
        <taxon>Poales</taxon>
        <taxon>Cyperaceae</taxon>
        <taxon>Cyperoideae</taxon>
        <taxon>Cariceae</taxon>
        <taxon>Carex</taxon>
        <taxon>Carex subgen. Euthyceras</taxon>
    </lineage>
</organism>
<dbReference type="EMBL" id="SWLB01000013">
    <property type="protein sequence ID" value="KAF3330389.1"/>
    <property type="molecule type" value="Genomic_DNA"/>
</dbReference>
<keyword evidence="4" id="KW-0812">Transmembrane</keyword>
<reference evidence="5" key="1">
    <citation type="submission" date="2020-01" db="EMBL/GenBank/DDBJ databases">
        <title>Genome sequence of Kobresia littledalei, the first chromosome-level genome in the family Cyperaceae.</title>
        <authorList>
            <person name="Qu G."/>
        </authorList>
    </citation>
    <scope>NUCLEOTIDE SEQUENCE</scope>
    <source>
        <strain evidence="5">C.B.Clarke</strain>
        <tissue evidence="5">Leaf</tissue>
    </source>
</reference>
<protein>
    <submittedName>
        <fullName evidence="5">Scarecrow-like protein 31</fullName>
    </submittedName>
</protein>
<dbReference type="PANTHER" id="PTHR31636">
    <property type="entry name" value="OSJNBA0084A10.13 PROTEIN-RELATED"/>
    <property type="match status" value="1"/>
</dbReference>
<name>A0A833VPL4_9POAL</name>
<feature type="short sequence motif" description="VHIID" evidence="3">
    <location>
        <begin position="77"/>
        <end position="81"/>
    </location>
</feature>
<feature type="region of interest" description="VHIID" evidence="3">
    <location>
        <begin position="46"/>
        <end position="111"/>
    </location>
</feature>
<dbReference type="Pfam" id="PF03514">
    <property type="entry name" value="GRAS"/>
    <property type="match status" value="1"/>
</dbReference>
<sequence>MEMESKGLRLSLLMHWKLAWLVPGVSIIKDLLLNESAFHISFLKGYHLYLKAAPFARVYYCFSNHNILNAAKNSRKLHVIDLGIALGFQWPSLIQALSKREGRPPQLRITSIEFPEPGFRPAKWVEDMGRRFEESDSSRMERSSSAWVCGSSSAGPVLGVLLALVLLLYLLVTPLLEIRALRLRLGLWEAAGGGELGSSGSTSGWFSACSSYRGSCA</sequence>
<keyword evidence="1" id="KW-0805">Transcription regulation</keyword>
<keyword evidence="2" id="KW-0804">Transcription</keyword>
<evidence type="ECO:0000256" key="2">
    <source>
        <dbReference type="ARBA" id="ARBA00023163"/>
    </source>
</evidence>
<keyword evidence="4" id="KW-1133">Transmembrane helix</keyword>
<dbReference type="PROSITE" id="PS50985">
    <property type="entry name" value="GRAS"/>
    <property type="match status" value="1"/>
</dbReference>
<dbReference type="AlphaFoldDB" id="A0A833VPL4"/>
<gene>
    <name evidence="5" type="ORF">FCM35_KLT03743</name>
</gene>
<dbReference type="Proteomes" id="UP000623129">
    <property type="component" value="Unassembled WGS sequence"/>
</dbReference>
<comment type="similarity">
    <text evidence="3">Belongs to the GRAS family.</text>
</comment>
<comment type="caution">
    <text evidence="3">Lacks conserved residue(s) required for the propagation of feature annotation.</text>
</comment>
<keyword evidence="6" id="KW-1185">Reference proteome</keyword>
<evidence type="ECO:0000256" key="1">
    <source>
        <dbReference type="ARBA" id="ARBA00023015"/>
    </source>
</evidence>
<evidence type="ECO:0000256" key="3">
    <source>
        <dbReference type="PROSITE-ProRule" id="PRU01191"/>
    </source>
</evidence>